<dbReference type="AlphaFoldDB" id="A0A2Z4Y4C8"/>
<name>A0A2Z4Y4C8_SUMC1</name>
<dbReference type="InterPro" id="IPR045375">
    <property type="entry name" value="Put_radical_SAM-like_N"/>
</dbReference>
<feature type="domain" description="Putative radical SAM N-terminal" evidence="4">
    <location>
        <begin position="83"/>
        <end position="230"/>
    </location>
</feature>
<evidence type="ECO:0000259" key="3">
    <source>
        <dbReference type="Pfam" id="PF17820"/>
    </source>
</evidence>
<dbReference type="Gene3D" id="2.30.42.10">
    <property type="match status" value="1"/>
</dbReference>
<sequence length="453" mass="51664">MLMTNQTPHVQDRPSAVGLRVLSVEPNSLGQRFGIEPNDSLIAINGHPVHDVLDYWFYSSARRIRVEWISHRTGTRQSRTALKTYEERLGLEVEPFEIRRCNNACIFCFVHQLPKGLRSELYVKDEDFRLSFLYGNYITGTTLTEADMKRIVRQKLSPLYFSVHATDESVRRQLLANPNPPPILEQLDYLTRRGIAIHTQIVLCPGINDGAVLEQTVRDLSRFYPMLESIAVVPVGLTSHRQRLPKLQNVTPTYARAFLRHCRRIQQITRQAIGYPLVFPSDEFYLIAGQEPPSYDEFSEIPQIENGVGMVSRFYWGFSELLHDFPSVLPRHYRVAAITTAMGRKVIQKLIDAMNERIENLRIEALTVTNSLFGPGITVTGLLPGRDFLSAIQESPNFDLYLIPENALRPWDQRFLDDMTFQELETKANKPIRVGGSTAATFAHAALADFSPY</sequence>
<dbReference type="Pfam" id="PF19238">
    <property type="entry name" value="Radical_SAM_2"/>
    <property type="match status" value="1"/>
</dbReference>
<dbReference type="Gene3D" id="3.20.20.70">
    <property type="entry name" value="Aldolase class I"/>
    <property type="match status" value="1"/>
</dbReference>
<evidence type="ECO:0000313" key="5">
    <source>
        <dbReference type="EMBL" id="AXA35572.1"/>
    </source>
</evidence>
<dbReference type="InterPro" id="IPR041489">
    <property type="entry name" value="PDZ_6"/>
</dbReference>
<gene>
    <name evidence="5" type="ORF">BRCON_0795</name>
</gene>
<dbReference type="KEGG" id="schv:BRCON_0795"/>
<dbReference type="EMBL" id="CP030759">
    <property type="protein sequence ID" value="AXA35572.1"/>
    <property type="molecule type" value="Genomic_DNA"/>
</dbReference>
<dbReference type="InterPro" id="IPR007549">
    <property type="entry name" value="DUF512"/>
</dbReference>
<dbReference type="SUPFAM" id="SSF50156">
    <property type="entry name" value="PDZ domain-like"/>
    <property type="match status" value="1"/>
</dbReference>
<accession>A0A2Z4Y4C8</accession>
<evidence type="ECO:0000259" key="4">
    <source>
        <dbReference type="Pfam" id="PF19238"/>
    </source>
</evidence>
<evidence type="ECO:0000313" key="6">
    <source>
        <dbReference type="Proteomes" id="UP000262583"/>
    </source>
</evidence>
<dbReference type="InterPro" id="IPR036034">
    <property type="entry name" value="PDZ_sf"/>
</dbReference>
<feature type="domain" description="PDZ" evidence="3">
    <location>
        <begin position="21"/>
        <end position="55"/>
    </location>
</feature>
<proteinExistence type="predicted"/>
<keyword evidence="1" id="KW-0175">Coiled coil</keyword>
<feature type="coiled-coil region" evidence="1">
    <location>
        <begin position="344"/>
        <end position="371"/>
    </location>
</feature>
<organism evidence="5 6">
    <name type="scientific">Sumerlaea chitinivorans</name>
    <dbReference type="NCBI Taxonomy" id="2250252"/>
    <lineage>
        <taxon>Bacteria</taxon>
        <taxon>Candidatus Sumerlaeota</taxon>
        <taxon>Candidatus Sumerlaeia</taxon>
        <taxon>Candidatus Sumerlaeales</taxon>
        <taxon>Candidatus Sumerlaeaceae</taxon>
        <taxon>Candidatus Sumerlaea</taxon>
    </lineage>
</organism>
<evidence type="ECO:0000256" key="1">
    <source>
        <dbReference type="SAM" id="Coils"/>
    </source>
</evidence>
<dbReference type="InterPro" id="IPR058240">
    <property type="entry name" value="rSAM_sf"/>
</dbReference>
<dbReference type="SUPFAM" id="SSF102114">
    <property type="entry name" value="Radical SAM enzymes"/>
    <property type="match status" value="1"/>
</dbReference>
<dbReference type="InterPro" id="IPR013785">
    <property type="entry name" value="Aldolase_TIM"/>
</dbReference>
<feature type="domain" description="DUF512" evidence="2">
    <location>
        <begin position="233"/>
        <end position="434"/>
    </location>
</feature>
<reference evidence="5 6" key="1">
    <citation type="submission" date="2018-05" db="EMBL/GenBank/DDBJ databases">
        <title>A metagenomic window into the 2 km-deep terrestrial subsurface aquifer revealed taxonomically and functionally diverse microbial community comprising novel uncultured bacterial lineages.</title>
        <authorList>
            <person name="Kadnikov V.V."/>
            <person name="Mardanov A.V."/>
            <person name="Beletsky A.V."/>
            <person name="Banks D."/>
            <person name="Pimenov N.V."/>
            <person name="Frank Y.A."/>
            <person name="Karnachuk O.V."/>
            <person name="Ravin N.V."/>
        </authorList>
    </citation>
    <scope>NUCLEOTIDE SEQUENCE [LARGE SCALE GENOMIC DNA]</scope>
    <source>
        <strain evidence="5">BY</strain>
    </source>
</reference>
<protein>
    <submittedName>
        <fullName evidence="5">PDZ domain protein</fullName>
    </submittedName>
</protein>
<dbReference type="Proteomes" id="UP000262583">
    <property type="component" value="Chromosome"/>
</dbReference>
<dbReference type="Pfam" id="PF17820">
    <property type="entry name" value="PDZ_6"/>
    <property type="match status" value="1"/>
</dbReference>
<dbReference type="Pfam" id="PF04459">
    <property type="entry name" value="DUF512"/>
    <property type="match status" value="1"/>
</dbReference>
<evidence type="ECO:0000259" key="2">
    <source>
        <dbReference type="Pfam" id="PF04459"/>
    </source>
</evidence>